<evidence type="ECO:0000313" key="1">
    <source>
        <dbReference type="EMBL" id="TEB41546.1"/>
    </source>
</evidence>
<proteinExistence type="predicted"/>
<accession>A0A4Y7U535</accession>
<name>A0A4Y7U535_9FLAO</name>
<protein>
    <submittedName>
        <fullName evidence="1">Epimerase</fullName>
    </submittedName>
</protein>
<sequence>MKKLIIAAGTGFLGQSLLTHFKDKFEEIVVLTRGKSKEIDGIRYVNWNDKTFSGWEKEL</sequence>
<dbReference type="AlphaFoldDB" id="A0A4Y7U535"/>
<dbReference type="EMBL" id="QWDN01000132">
    <property type="protein sequence ID" value="TEB41546.1"/>
    <property type="molecule type" value="Genomic_DNA"/>
</dbReference>
<evidence type="ECO:0000313" key="2">
    <source>
        <dbReference type="Proteomes" id="UP000298340"/>
    </source>
</evidence>
<reference evidence="1 2" key="1">
    <citation type="journal article" date="2018" name="Syst. Appl. Microbiol.">
        <title>Flavobacterium circumlabens sp. nov. and Flavobacterium cupreum sp. nov., two psychrotrophic species isolated from Antarctic environmental samples.</title>
        <authorList>
            <person name="Kralova S."/>
            <person name="Busse H.J."/>
            <person name="Svec P."/>
            <person name="Maslanova I."/>
            <person name="Stankova E."/>
            <person name="Bartak M."/>
            <person name="Sedlacek I."/>
        </authorList>
    </citation>
    <scope>NUCLEOTIDE SEQUENCE [LARGE SCALE GENOMIC DNA]</scope>
    <source>
        <strain evidence="1 2">CCM 8828</strain>
    </source>
</reference>
<organism evidence="1 2">
    <name type="scientific">Flavobacterium circumlabens</name>
    <dbReference type="NCBI Taxonomy" id="2133765"/>
    <lineage>
        <taxon>Bacteria</taxon>
        <taxon>Pseudomonadati</taxon>
        <taxon>Bacteroidota</taxon>
        <taxon>Flavobacteriia</taxon>
        <taxon>Flavobacteriales</taxon>
        <taxon>Flavobacteriaceae</taxon>
        <taxon>Flavobacterium</taxon>
    </lineage>
</organism>
<gene>
    <name evidence="1" type="ORF">D0809_24985</name>
</gene>
<feature type="non-terminal residue" evidence="1">
    <location>
        <position position="59"/>
    </location>
</feature>
<dbReference type="Proteomes" id="UP000298340">
    <property type="component" value="Unassembled WGS sequence"/>
</dbReference>
<comment type="caution">
    <text evidence="1">The sequence shown here is derived from an EMBL/GenBank/DDBJ whole genome shotgun (WGS) entry which is preliminary data.</text>
</comment>